<reference evidence="1 2" key="1">
    <citation type="submission" date="2015-07" db="EMBL/GenBank/DDBJ databases">
        <title>High-quality genome of monoxenous trypanosomatid Leptomonas pyrrhocoris.</title>
        <authorList>
            <person name="Flegontov P."/>
            <person name="Butenko A."/>
            <person name="Firsov S."/>
            <person name="Vlcek C."/>
            <person name="Logacheva M.D."/>
            <person name="Field M."/>
            <person name="Filatov D."/>
            <person name="Flegontova O."/>
            <person name="Gerasimov E."/>
            <person name="Jackson A.P."/>
            <person name="Kelly S."/>
            <person name="Opperdoes F."/>
            <person name="O'Reilly A."/>
            <person name="Votypka J."/>
            <person name="Yurchenko V."/>
            <person name="Lukes J."/>
        </authorList>
    </citation>
    <scope>NUCLEOTIDE SEQUENCE [LARGE SCALE GENOMIC DNA]</scope>
    <source>
        <strain evidence="1">H10</strain>
    </source>
</reference>
<dbReference type="AlphaFoldDB" id="A0A0N0DWU8"/>
<sequence>MRRAKMNAQEVSNFIDELAVFLDSQAGPGSDGAVDSELLNALADYIEGVDPIESSLEELKRSLESASHHEHATLDERSRMAGSCRSLKLLREAFRRV</sequence>
<name>A0A0N0DWU8_LEPPY</name>
<dbReference type="OMA" id="RDTIWQA"/>
<proteinExistence type="predicted"/>
<evidence type="ECO:0000313" key="2">
    <source>
        <dbReference type="Proteomes" id="UP000037923"/>
    </source>
</evidence>
<comment type="caution">
    <text evidence="1">The sequence shown here is derived from an EMBL/GenBank/DDBJ whole genome shotgun (WGS) entry which is preliminary data.</text>
</comment>
<protein>
    <submittedName>
        <fullName evidence="1">Uncharacterized protein</fullName>
    </submittedName>
</protein>
<dbReference type="OrthoDB" id="261449at2759"/>
<dbReference type="GeneID" id="26903605"/>
<organism evidence="1 2">
    <name type="scientific">Leptomonas pyrrhocoris</name>
    <name type="common">Firebug parasite</name>
    <dbReference type="NCBI Taxonomy" id="157538"/>
    <lineage>
        <taxon>Eukaryota</taxon>
        <taxon>Discoba</taxon>
        <taxon>Euglenozoa</taxon>
        <taxon>Kinetoplastea</taxon>
        <taxon>Metakinetoplastina</taxon>
        <taxon>Trypanosomatida</taxon>
        <taxon>Trypanosomatidae</taxon>
        <taxon>Leishmaniinae</taxon>
        <taxon>Leptomonas</taxon>
    </lineage>
</organism>
<dbReference type="RefSeq" id="XP_015660631.1">
    <property type="nucleotide sequence ID" value="XM_015800624.1"/>
</dbReference>
<accession>A0A0N0DWU8</accession>
<evidence type="ECO:0000313" key="1">
    <source>
        <dbReference type="EMBL" id="KPA82192.1"/>
    </source>
</evidence>
<keyword evidence="2" id="KW-1185">Reference proteome</keyword>
<dbReference type="EMBL" id="LGTL01000005">
    <property type="protein sequence ID" value="KPA82192.1"/>
    <property type="molecule type" value="Genomic_DNA"/>
</dbReference>
<gene>
    <name evidence="1" type="ORF">ABB37_03314</name>
</gene>
<dbReference type="VEuPathDB" id="TriTrypDB:LpyrH10_05_1740"/>
<dbReference type="Proteomes" id="UP000037923">
    <property type="component" value="Unassembled WGS sequence"/>
</dbReference>